<accession>A0A800MU88</accession>
<sequence length="38" mass="4535">MYTAAEVVERSSAYSNSLKRIFFSLLISYYKRKKQENL</sequence>
<evidence type="ECO:0000313" key="1">
    <source>
        <dbReference type="EMBL" id="KAF0822614.1"/>
    </source>
</evidence>
<comment type="caution">
    <text evidence="1">The sequence shown here is derived from an EMBL/GenBank/DDBJ whole genome shotgun (WGS) entry which is preliminary data.</text>
</comment>
<evidence type="ECO:0000313" key="2">
    <source>
        <dbReference type="Proteomes" id="UP000465778"/>
    </source>
</evidence>
<dbReference type="AlphaFoldDB" id="A0A800MU88"/>
<dbReference type="Proteomes" id="UP000465778">
    <property type="component" value="Unassembled WGS sequence"/>
</dbReference>
<dbReference type="EMBL" id="VDEM01000052">
    <property type="protein sequence ID" value="KAF0822614.1"/>
    <property type="molecule type" value="Genomic_DNA"/>
</dbReference>
<reference evidence="1 2" key="1">
    <citation type="journal article" date="2020" name="G3 (Bethesda)">
        <title>Whole Genome Sequencing and Comparative Genomics of Two Nematicidal Bacillus Strains Reveals a Wide Range of Possible Virulence Factors.</title>
        <authorList>
            <person name="Susic N."/>
            <person name="Janezic S."/>
            <person name="Rupnik M."/>
            <person name="Geric Stare B."/>
        </authorList>
    </citation>
    <scope>NUCLEOTIDE SEQUENCE [LARGE SCALE GENOMIC DNA]</scope>
    <source>
        <strain evidence="1 2">I-1582</strain>
    </source>
</reference>
<organism evidence="1 2">
    <name type="scientific">Cytobacillus firmus</name>
    <name type="common">Bacillus firmus</name>
    <dbReference type="NCBI Taxonomy" id="1399"/>
    <lineage>
        <taxon>Bacteria</taxon>
        <taxon>Bacillati</taxon>
        <taxon>Bacillota</taxon>
        <taxon>Bacilli</taxon>
        <taxon>Bacillales</taxon>
        <taxon>Bacillaceae</taxon>
        <taxon>Cytobacillus</taxon>
    </lineage>
</organism>
<gene>
    <name evidence="1" type="ORF">KIS1582_3642</name>
</gene>
<proteinExistence type="predicted"/>
<protein>
    <submittedName>
        <fullName evidence="1">Uncharacterized protein</fullName>
    </submittedName>
</protein>
<name>A0A800MU88_CYTFI</name>